<organism evidence="1 2">
    <name type="scientific">Lindgomyces ingoldianus</name>
    <dbReference type="NCBI Taxonomy" id="673940"/>
    <lineage>
        <taxon>Eukaryota</taxon>
        <taxon>Fungi</taxon>
        <taxon>Dikarya</taxon>
        <taxon>Ascomycota</taxon>
        <taxon>Pezizomycotina</taxon>
        <taxon>Dothideomycetes</taxon>
        <taxon>Pleosporomycetidae</taxon>
        <taxon>Pleosporales</taxon>
        <taxon>Lindgomycetaceae</taxon>
        <taxon>Lindgomyces</taxon>
    </lineage>
</organism>
<dbReference type="EMBL" id="MU003523">
    <property type="protein sequence ID" value="KAF2466818.1"/>
    <property type="molecule type" value="Genomic_DNA"/>
</dbReference>
<name>A0ACB6QIP9_9PLEO</name>
<evidence type="ECO:0000313" key="1">
    <source>
        <dbReference type="EMBL" id="KAF2466818.1"/>
    </source>
</evidence>
<keyword evidence="2" id="KW-1185">Reference proteome</keyword>
<proteinExistence type="predicted"/>
<reference evidence="1" key="1">
    <citation type="journal article" date="2020" name="Stud. Mycol.">
        <title>101 Dothideomycetes genomes: a test case for predicting lifestyles and emergence of pathogens.</title>
        <authorList>
            <person name="Haridas S."/>
            <person name="Albert R."/>
            <person name="Binder M."/>
            <person name="Bloem J."/>
            <person name="Labutti K."/>
            <person name="Salamov A."/>
            <person name="Andreopoulos B."/>
            <person name="Baker S."/>
            <person name="Barry K."/>
            <person name="Bills G."/>
            <person name="Bluhm B."/>
            <person name="Cannon C."/>
            <person name="Castanera R."/>
            <person name="Culley D."/>
            <person name="Daum C."/>
            <person name="Ezra D."/>
            <person name="Gonzalez J."/>
            <person name="Henrissat B."/>
            <person name="Kuo A."/>
            <person name="Liang C."/>
            <person name="Lipzen A."/>
            <person name="Lutzoni F."/>
            <person name="Magnuson J."/>
            <person name="Mondo S."/>
            <person name="Nolan M."/>
            <person name="Ohm R."/>
            <person name="Pangilinan J."/>
            <person name="Park H.-J."/>
            <person name="Ramirez L."/>
            <person name="Alfaro M."/>
            <person name="Sun H."/>
            <person name="Tritt A."/>
            <person name="Yoshinaga Y."/>
            <person name="Zwiers L.-H."/>
            <person name="Turgeon B."/>
            <person name="Goodwin S."/>
            <person name="Spatafora J."/>
            <person name="Crous P."/>
            <person name="Grigoriev I."/>
        </authorList>
    </citation>
    <scope>NUCLEOTIDE SEQUENCE</scope>
    <source>
        <strain evidence="1">ATCC 200398</strain>
    </source>
</reference>
<accession>A0ACB6QIP9</accession>
<gene>
    <name evidence="1" type="ORF">BDR25DRAFT_293298</name>
</gene>
<evidence type="ECO:0000313" key="2">
    <source>
        <dbReference type="Proteomes" id="UP000799755"/>
    </source>
</evidence>
<comment type="caution">
    <text evidence="1">The sequence shown here is derived from an EMBL/GenBank/DDBJ whole genome shotgun (WGS) entry which is preliminary data.</text>
</comment>
<protein>
    <submittedName>
        <fullName evidence="1">TPR-like protein</fullName>
    </submittedName>
</protein>
<sequence>MDLRGGLFNPWTGQQLFNNGQFPPSQFQARQYTSPYATHQQPPQIPLTSSGFQGPLGVGYVSSGPVIHEGFIPAPGHEDDDEDEAPYPSLPAGYRKSLFHRYNLGSDDEDDSDEERRLAEDEERLLRQIADKEDLQEEADPDFDVEDVEEVDDLEEELLTEEEFDEELDGEEEEDKEETRRPRSTGRGNKASRERGRARAADPGPQFKELQQKANEAFLRQDFLDAIDYANKAVQMNPEIFTAHNLLSEIYMAMAEEQKAVEALIVGAPTKRDKSLWFHIIDRVQDMDTKKYPLFTPENKTAIILDCLRSILILDANDYEARSQKLKIETELGHVSRVITLCRKMLTIRPYDIDVLKQMARMGVSSPKQTQLFLKRMIHSFDTSIAYFIANDKPSDSNLDWSLLNLYLDLLDRAGDPAHSLKRLKTLSRWIQGRKDETYWDNQDDDREFDVNDRPRRVTVPEFGTSTKARYGKTLPFELRIKMGEFRLRLQPPDINEAMQHFEMLEPEDDGYNTKVMDYGDLFRDAADALHAAGYDAEALRFYEPLYNKNPDEMIVKTYAGLHSCYQNLGNLSKAEEITAILLDWETENLEDLTTLAKFFEDNNMDDEALRRAEFVYLNGGSRLLRDIGFLGYVDMQDRFVREKRRRPRKKYKPRRKTRVESLFKNLKNLAMGLGEPTNNKQSSFTPTTHQRPREGLFRARKSATVHRLQTFLPPEKPTFKGTDVRLDSTDQRKFQKKLDRLASDFTEDLKATRAQHREIVASFERLEHLTEAADEGDKESSLEWMSIARELMEEFFTFDLFYTGKRREAFQGYFRKLRDGDLWRDSALMVLAVAANKIEDGEESPEIKQYPSVIPEDFYGVHFHMWLDVICQYAVLCARQGDCDRCFSTIDMAFQANVFYRHETYSLRLQMCRIGCAVALEDSKQSSIAVRWLMKTFTFGNDPFRLYSTVNRLCPVHDGFNTDATLKAFLRYVKAMDHAIMTPEQRDGYNFDNKNDRSTRWMTEYVLTEGTENIKEHDPVILTAYAHVLMSGGSYVAALNYYFRALAISPEDPVLNLCIGLAYIQHGMKRLSENRQFQIQQGLAFTHRYYTLRTRDDIALHISEAEFNVGRVWHALGLTSLALPAYERCIALSVRVRNEENTDLERSFVENFETEAAFAIQSILAMAGDFEGARVVTEAVLVME</sequence>
<dbReference type="Proteomes" id="UP000799755">
    <property type="component" value="Unassembled WGS sequence"/>
</dbReference>